<dbReference type="HOGENOM" id="CLU_1372408_0_0_1"/>
<dbReference type="AlphaFoldDB" id="A0A0C9XJA4"/>
<reference evidence="3" key="2">
    <citation type="submission" date="2015-01" db="EMBL/GenBank/DDBJ databases">
        <title>Evolutionary Origins and Diversification of the Mycorrhizal Mutualists.</title>
        <authorList>
            <consortium name="DOE Joint Genome Institute"/>
            <consortium name="Mycorrhizal Genomics Consortium"/>
            <person name="Kohler A."/>
            <person name="Kuo A."/>
            <person name="Nagy L.G."/>
            <person name="Floudas D."/>
            <person name="Copeland A."/>
            <person name="Barry K.W."/>
            <person name="Cichocki N."/>
            <person name="Veneault-Fourrey C."/>
            <person name="LaButti K."/>
            <person name="Lindquist E.A."/>
            <person name="Lipzen A."/>
            <person name="Lundell T."/>
            <person name="Morin E."/>
            <person name="Murat C."/>
            <person name="Riley R."/>
            <person name="Ohm R."/>
            <person name="Sun H."/>
            <person name="Tunlid A."/>
            <person name="Henrissat B."/>
            <person name="Grigoriev I.V."/>
            <person name="Hibbett D.S."/>
            <person name="Martin F."/>
        </authorList>
    </citation>
    <scope>NUCLEOTIDE SEQUENCE [LARGE SCALE GENOMIC DNA]</scope>
    <source>
        <strain evidence="3">LaAM-08-1</strain>
    </source>
</reference>
<feature type="region of interest" description="Disordered" evidence="1">
    <location>
        <begin position="177"/>
        <end position="199"/>
    </location>
</feature>
<gene>
    <name evidence="2" type="ORF">K443DRAFT_6815</name>
</gene>
<dbReference type="EMBL" id="KN838605">
    <property type="protein sequence ID" value="KIK01519.1"/>
    <property type="molecule type" value="Genomic_DNA"/>
</dbReference>
<reference evidence="2 3" key="1">
    <citation type="submission" date="2014-04" db="EMBL/GenBank/DDBJ databases">
        <authorList>
            <consortium name="DOE Joint Genome Institute"/>
            <person name="Kuo A."/>
            <person name="Kohler A."/>
            <person name="Nagy L.G."/>
            <person name="Floudas D."/>
            <person name="Copeland A."/>
            <person name="Barry K.W."/>
            <person name="Cichocki N."/>
            <person name="Veneault-Fourrey C."/>
            <person name="LaButti K."/>
            <person name="Lindquist E.A."/>
            <person name="Lipzen A."/>
            <person name="Lundell T."/>
            <person name="Morin E."/>
            <person name="Murat C."/>
            <person name="Sun H."/>
            <person name="Tunlid A."/>
            <person name="Henrissat B."/>
            <person name="Grigoriev I.V."/>
            <person name="Hibbett D.S."/>
            <person name="Martin F."/>
            <person name="Nordberg H.P."/>
            <person name="Cantor M.N."/>
            <person name="Hua S.X."/>
        </authorList>
    </citation>
    <scope>NUCLEOTIDE SEQUENCE [LARGE SCALE GENOMIC DNA]</scope>
    <source>
        <strain evidence="2 3">LaAM-08-1</strain>
    </source>
</reference>
<feature type="region of interest" description="Disordered" evidence="1">
    <location>
        <begin position="1"/>
        <end position="59"/>
    </location>
</feature>
<dbReference type="STRING" id="1095629.A0A0C9XJA4"/>
<feature type="region of interest" description="Disordered" evidence="1">
    <location>
        <begin position="139"/>
        <end position="164"/>
    </location>
</feature>
<sequence length="199" mass="22611">MLKRPRRADSFPVEQRSKRRHVSFPQTPVASASYSTPSRTPYIPNPLRASDSPSNPFGRKRTQRLIHTLPAEMSFSKPLGPKQGGVYRIVQVPQSYTFTHLRCLIAFLSGVLSRGGGPEDEHLFEIKKKVALYSERHKPGQIKEDEEVDENEEAEVGLEEDEGDEWKWEDEEVLTVTHAWPEGVDTERSTITPGQRKST</sequence>
<proteinExistence type="predicted"/>
<name>A0A0C9XJA4_9AGAR</name>
<evidence type="ECO:0000313" key="2">
    <source>
        <dbReference type="EMBL" id="KIK01519.1"/>
    </source>
</evidence>
<dbReference type="Proteomes" id="UP000054477">
    <property type="component" value="Unassembled WGS sequence"/>
</dbReference>
<accession>A0A0C9XJA4</accession>
<feature type="compositionally biased region" description="Acidic residues" evidence="1">
    <location>
        <begin position="144"/>
        <end position="164"/>
    </location>
</feature>
<protein>
    <submittedName>
        <fullName evidence="2">Uncharacterized protein</fullName>
    </submittedName>
</protein>
<evidence type="ECO:0000256" key="1">
    <source>
        <dbReference type="SAM" id="MobiDB-lite"/>
    </source>
</evidence>
<keyword evidence="3" id="KW-1185">Reference proteome</keyword>
<evidence type="ECO:0000313" key="3">
    <source>
        <dbReference type="Proteomes" id="UP000054477"/>
    </source>
</evidence>
<feature type="compositionally biased region" description="Polar residues" evidence="1">
    <location>
        <begin position="189"/>
        <end position="199"/>
    </location>
</feature>
<feature type="compositionally biased region" description="Polar residues" evidence="1">
    <location>
        <begin position="24"/>
        <end position="39"/>
    </location>
</feature>
<dbReference type="OrthoDB" id="2940229at2759"/>
<organism evidence="2 3">
    <name type="scientific">Laccaria amethystina LaAM-08-1</name>
    <dbReference type="NCBI Taxonomy" id="1095629"/>
    <lineage>
        <taxon>Eukaryota</taxon>
        <taxon>Fungi</taxon>
        <taxon>Dikarya</taxon>
        <taxon>Basidiomycota</taxon>
        <taxon>Agaricomycotina</taxon>
        <taxon>Agaricomycetes</taxon>
        <taxon>Agaricomycetidae</taxon>
        <taxon>Agaricales</taxon>
        <taxon>Agaricineae</taxon>
        <taxon>Hydnangiaceae</taxon>
        <taxon>Laccaria</taxon>
    </lineage>
</organism>